<reference evidence="9 10" key="1">
    <citation type="journal article" date="2022" name="Nat. Ecol. Evol.">
        <title>A masculinizing supergene underlies an exaggerated male reproductive morph in a spider.</title>
        <authorList>
            <person name="Hendrickx F."/>
            <person name="De Corte Z."/>
            <person name="Sonet G."/>
            <person name="Van Belleghem S.M."/>
            <person name="Kostlbacher S."/>
            <person name="Vangestel C."/>
        </authorList>
    </citation>
    <scope>NUCLEOTIDE SEQUENCE [LARGE SCALE GENOMIC DNA]</scope>
    <source>
        <strain evidence="9">W744_W776</strain>
    </source>
</reference>
<evidence type="ECO:0000259" key="8">
    <source>
        <dbReference type="Pfam" id="PF12832"/>
    </source>
</evidence>
<comment type="similarity">
    <text evidence="2">Belongs to the major facilitator superfamily. MFSD6 family.</text>
</comment>
<gene>
    <name evidence="9" type="ORF">JTE90_006270</name>
</gene>
<keyword evidence="10" id="KW-1185">Reference proteome</keyword>
<evidence type="ECO:0000256" key="2">
    <source>
        <dbReference type="ARBA" id="ARBA00005241"/>
    </source>
</evidence>
<dbReference type="InterPro" id="IPR051717">
    <property type="entry name" value="MFS_MFSD6"/>
</dbReference>
<accession>A0AAV6U5T2</accession>
<dbReference type="Pfam" id="PF12832">
    <property type="entry name" value="MFS_1_like"/>
    <property type="match status" value="1"/>
</dbReference>
<evidence type="ECO:0000256" key="1">
    <source>
        <dbReference type="ARBA" id="ARBA00004141"/>
    </source>
</evidence>
<keyword evidence="4 7" id="KW-1133">Transmembrane helix</keyword>
<evidence type="ECO:0000256" key="4">
    <source>
        <dbReference type="ARBA" id="ARBA00022989"/>
    </source>
</evidence>
<keyword evidence="5 7" id="KW-0472">Membrane</keyword>
<evidence type="ECO:0000313" key="10">
    <source>
        <dbReference type="Proteomes" id="UP000827092"/>
    </source>
</evidence>
<dbReference type="PANTHER" id="PTHR16172">
    <property type="entry name" value="MAJOR FACILITATOR SUPERFAMILY DOMAIN-CONTAINING PROTEIN 6-LIKE"/>
    <property type="match status" value="1"/>
</dbReference>
<evidence type="ECO:0000256" key="7">
    <source>
        <dbReference type="SAM" id="Phobius"/>
    </source>
</evidence>
<feature type="compositionally biased region" description="Basic and acidic residues" evidence="6">
    <location>
        <begin position="246"/>
        <end position="276"/>
    </location>
</feature>
<feature type="transmembrane region" description="Helical" evidence="7">
    <location>
        <begin position="571"/>
        <end position="588"/>
    </location>
</feature>
<evidence type="ECO:0000313" key="9">
    <source>
        <dbReference type="EMBL" id="KAG8179907.1"/>
    </source>
</evidence>
<dbReference type="InterPro" id="IPR024989">
    <property type="entry name" value="MFS_assoc_dom"/>
</dbReference>
<dbReference type="SUPFAM" id="SSF103473">
    <property type="entry name" value="MFS general substrate transporter"/>
    <property type="match status" value="1"/>
</dbReference>
<dbReference type="Proteomes" id="UP000827092">
    <property type="component" value="Unassembled WGS sequence"/>
</dbReference>
<feature type="transmembrane region" description="Helical" evidence="7">
    <location>
        <begin position="541"/>
        <end position="559"/>
    </location>
</feature>
<feature type="transmembrane region" description="Helical" evidence="7">
    <location>
        <begin position="321"/>
        <end position="342"/>
    </location>
</feature>
<proteinExistence type="inferred from homology"/>
<sequence>MVEMKGLEENRAAVPGGAVEPVNNDGFTMSRDPPNQQPQRLPGQQRIAGMRSAFDQDLLIAKTFYFFFFSAFGSLFPLLAVYFKQMGMNPTQSGLLIGVRPFVEFLAAPFWGSMADRFRKGKIMLLFSLLSWIVFTLALAFIQPPASSCVIFNATHHVLFIPEKTTTTSPTSGRPRRSVVFELDDYDPEYENQDLIDQVRAFEESRHPYGSYKHQREEPNSTYEDVIDDLDEDRIGNWLMGIRRRRAEEPSKKASKDDKSKDDKSKPRDEPPKFREIPTYVVGKSPNSVEYTLNYNQDRHTSYVSPRFSSIVYKWEDVQEVFFLLVLLIVLGEFFSAPAITLADSATLQILADDADNYGKQRMFGSLGWGLAMFFVGIALDQSTAFPDHPCGPHERERNYTICFATFSVLMGCALIAATQFKFDYESIDDQISMKPVTENGNPPAVKGSGLPSFLTEGTVMDDSPIAPPPPIKAEQTAPKSTVFAQTTRQLPEWLSVLRTFANLRYGAFLYVTWFMGFGIGLVFTFLFWHLQDLGGTPTLFGVASVINHISEIFAYFFSFKFIRQIGHTKVLCIGLIGNICRFLYISWLKNPWWVLPFEFVQGRYISNNLYTNST</sequence>
<organism evidence="9 10">
    <name type="scientific">Oedothorax gibbosus</name>
    <dbReference type="NCBI Taxonomy" id="931172"/>
    <lineage>
        <taxon>Eukaryota</taxon>
        <taxon>Metazoa</taxon>
        <taxon>Ecdysozoa</taxon>
        <taxon>Arthropoda</taxon>
        <taxon>Chelicerata</taxon>
        <taxon>Arachnida</taxon>
        <taxon>Araneae</taxon>
        <taxon>Araneomorphae</taxon>
        <taxon>Entelegynae</taxon>
        <taxon>Araneoidea</taxon>
        <taxon>Linyphiidae</taxon>
        <taxon>Erigoninae</taxon>
        <taxon>Oedothorax</taxon>
    </lineage>
</organism>
<dbReference type="EMBL" id="JAFNEN010000597">
    <property type="protein sequence ID" value="KAG8179907.1"/>
    <property type="molecule type" value="Genomic_DNA"/>
</dbReference>
<dbReference type="Gene3D" id="1.20.1250.20">
    <property type="entry name" value="MFS general substrate transporter like domains"/>
    <property type="match status" value="3"/>
</dbReference>
<feature type="region of interest" description="Disordered" evidence="6">
    <location>
        <begin position="1"/>
        <end position="42"/>
    </location>
</feature>
<feature type="transmembrane region" description="Helical" evidence="7">
    <location>
        <begin position="123"/>
        <end position="142"/>
    </location>
</feature>
<feature type="transmembrane region" description="Helical" evidence="7">
    <location>
        <begin position="363"/>
        <end position="380"/>
    </location>
</feature>
<dbReference type="CDD" id="cd17335">
    <property type="entry name" value="MFS_MFSD6"/>
    <property type="match status" value="1"/>
</dbReference>
<feature type="transmembrane region" description="Helical" evidence="7">
    <location>
        <begin position="508"/>
        <end position="529"/>
    </location>
</feature>
<feature type="transmembrane region" description="Helical" evidence="7">
    <location>
        <begin position="64"/>
        <end position="83"/>
    </location>
</feature>
<evidence type="ECO:0000256" key="6">
    <source>
        <dbReference type="SAM" id="MobiDB-lite"/>
    </source>
</evidence>
<evidence type="ECO:0000256" key="5">
    <source>
        <dbReference type="ARBA" id="ARBA00023136"/>
    </source>
</evidence>
<name>A0AAV6U5T2_9ARAC</name>
<dbReference type="AlphaFoldDB" id="A0AAV6U5T2"/>
<protein>
    <recommendedName>
        <fullName evidence="8">Major facilitator superfamily associated domain-containing protein</fullName>
    </recommendedName>
</protein>
<dbReference type="GO" id="GO:0016020">
    <property type="term" value="C:membrane"/>
    <property type="evidence" value="ECO:0007669"/>
    <property type="project" value="UniProtKB-SubCell"/>
</dbReference>
<dbReference type="PANTHER" id="PTHR16172:SF2">
    <property type="entry name" value="MAJOR FACILITATOR SUPERFAMILY DOMAIN-CONTAINING PROTEIN 6"/>
    <property type="match status" value="1"/>
</dbReference>
<feature type="transmembrane region" description="Helical" evidence="7">
    <location>
        <begin position="400"/>
        <end position="418"/>
    </location>
</feature>
<comment type="subcellular location">
    <subcellularLocation>
        <location evidence="1">Membrane</location>
        <topology evidence="1">Multi-pass membrane protein</topology>
    </subcellularLocation>
</comment>
<feature type="region of interest" description="Disordered" evidence="6">
    <location>
        <begin position="246"/>
        <end position="277"/>
    </location>
</feature>
<evidence type="ECO:0000256" key="3">
    <source>
        <dbReference type="ARBA" id="ARBA00022692"/>
    </source>
</evidence>
<feature type="compositionally biased region" description="Basic and acidic residues" evidence="6">
    <location>
        <begin position="1"/>
        <end position="11"/>
    </location>
</feature>
<dbReference type="InterPro" id="IPR036259">
    <property type="entry name" value="MFS_trans_sf"/>
</dbReference>
<keyword evidence="3 7" id="KW-0812">Transmembrane</keyword>
<comment type="caution">
    <text evidence="9">The sequence shown here is derived from an EMBL/GenBank/DDBJ whole genome shotgun (WGS) entry which is preliminary data.</text>
</comment>
<feature type="domain" description="Major facilitator superfamily associated" evidence="8">
    <location>
        <begin position="60"/>
        <end position="603"/>
    </location>
</feature>